<accession>A0ABN9UQC1</accession>
<protein>
    <submittedName>
        <fullName evidence="2">Uncharacterized protein</fullName>
    </submittedName>
</protein>
<keyword evidence="3" id="KW-1185">Reference proteome</keyword>
<dbReference type="EMBL" id="CAUYUJ010016060">
    <property type="protein sequence ID" value="CAK0861421.1"/>
    <property type="molecule type" value="Genomic_DNA"/>
</dbReference>
<evidence type="ECO:0000313" key="3">
    <source>
        <dbReference type="Proteomes" id="UP001189429"/>
    </source>
</evidence>
<reference evidence="2" key="1">
    <citation type="submission" date="2023-10" db="EMBL/GenBank/DDBJ databases">
        <authorList>
            <person name="Chen Y."/>
            <person name="Shah S."/>
            <person name="Dougan E. K."/>
            <person name="Thang M."/>
            <person name="Chan C."/>
        </authorList>
    </citation>
    <scope>NUCLEOTIDE SEQUENCE [LARGE SCALE GENOMIC DNA]</scope>
</reference>
<gene>
    <name evidence="2" type="ORF">PCOR1329_LOCUS50094</name>
</gene>
<feature type="compositionally biased region" description="Basic and acidic residues" evidence="1">
    <location>
        <begin position="47"/>
        <end position="59"/>
    </location>
</feature>
<evidence type="ECO:0000256" key="1">
    <source>
        <dbReference type="SAM" id="MobiDB-lite"/>
    </source>
</evidence>
<evidence type="ECO:0000313" key="2">
    <source>
        <dbReference type="EMBL" id="CAK0861421.1"/>
    </source>
</evidence>
<comment type="caution">
    <text evidence="2">The sequence shown here is derived from an EMBL/GenBank/DDBJ whole genome shotgun (WGS) entry which is preliminary data.</text>
</comment>
<name>A0ABN9UQC1_9DINO</name>
<dbReference type="Proteomes" id="UP001189429">
    <property type="component" value="Unassembled WGS sequence"/>
</dbReference>
<organism evidence="2 3">
    <name type="scientific">Prorocentrum cordatum</name>
    <dbReference type="NCBI Taxonomy" id="2364126"/>
    <lineage>
        <taxon>Eukaryota</taxon>
        <taxon>Sar</taxon>
        <taxon>Alveolata</taxon>
        <taxon>Dinophyceae</taxon>
        <taxon>Prorocentrales</taxon>
        <taxon>Prorocentraceae</taxon>
        <taxon>Prorocentrum</taxon>
    </lineage>
</organism>
<feature type="region of interest" description="Disordered" evidence="1">
    <location>
        <begin position="37"/>
        <end position="100"/>
    </location>
</feature>
<sequence>MDLLACRANWPDSNDSVLAARRLADPAATQLQFTMTAKRSWSKRRRKEDARERREEGRGQGRRNKNSSCGTTCALQARFLERPPPTTSTPRAAELDGPCP</sequence>
<proteinExistence type="predicted"/>